<evidence type="ECO:0000256" key="10">
    <source>
        <dbReference type="SAM" id="SignalP"/>
    </source>
</evidence>
<feature type="chain" id="PRO_5047202380" description="Solute carrier organic anion transporter family member" evidence="10">
    <location>
        <begin position="19"/>
        <end position="699"/>
    </location>
</feature>
<evidence type="ECO:0000256" key="9">
    <source>
        <dbReference type="RuleBase" id="RU362056"/>
    </source>
</evidence>
<dbReference type="Pfam" id="PF03137">
    <property type="entry name" value="OATP"/>
    <property type="match status" value="1"/>
</dbReference>
<accession>A0ABQ0EWI6</accession>
<feature type="transmembrane region" description="Helical" evidence="9">
    <location>
        <begin position="383"/>
        <end position="404"/>
    </location>
</feature>
<dbReference type="SUPFAM" id="SSF103473">
    <property type="entry name" value="MFS general substrate transporter"/>
    <property type="match status" value="1"/>
</dbReference>
<evidence type="ECO:0000256" key="3">
    <source>
        <dbReference type="ARBA" id="ARBA00022448"/>
    </source>
</evidence>
<keyword evidence="9" id="KW-0406">Ion transport</keyword>
<keyword evidence="6 9" id="KW-1133">Transmembrane helix</keyword>
<evidence type="ECO:0000256" key="8">
    <source>
        <dbReference type="ARBA" id="ARBA00023157"/>
    </source>
</evidence>
<dbReference type="PANTHER" id="PTHR11388">
    <property type="entry name" value="ORGANIC ANION TRANSPORTER"/>
    <property type="match status" value="1"/>
</dbReference>
<name>A0ABQ0EWI6_APOSI</name>
<dbReference type="InterPro" id="IPR002350">
    <property type="entry name" value="Kazal_dom"/>
</dbReference>
<feature type="transmembrane region" description="Helical" evidence="9">
    <location>
        <begin position="256"/>
        <end position="280"/>
    </location>
</feature>
<comment type="caution">
    <text evidence="9">Lacks conserved residue(s) required for the propagation of feature annotation.</text>
</comment>
<feature type="transmembrane region" description="Helical" evidence="9">
    <location>
        <begin position="543"/>
        <end position="567"/>
    </location>
</feature>
<dbReference type="Pfam" id="PF07648">
    <property type="entry name" value="Kazal_2"/>
    <property type="match status" value="1"/>
</dbReference>
<feature type="transmembrane region" description="Helical" evidence="9">
    <location>
        <begin position="346"/>
        <end position="368"/>
    </location>
</feature>
<feature type="transmembrane region" description="Helical" evidence="9">
    <location>
        <begin position="631"/>
        <end position="653"/>
    </location>
</feature>
<keyword evidence="5 9" id="KW-0812">Transmembrane</keyword>
<proteinExistence type="inferred from homology"/>
<evidence type="ECO:0000256" key="6">
    <source>
        <dbReference type="ARBA" id="ARBA00022989"/>
    </source>
</evidence>
<evidence type="ECO:0000256" key="2">
    <source>
        <dbReference type="ARBA" id="ARBA00009657"/>
    </source>
</evidence>
<evidence type="ECO:0000313" key="13">
    <source>
        <dbReference type="Proteomes" id="UP001623349"/>
    </source>
</evidence>
<comment type="subcellular location">
    <subcellularLocation>
        <location evidence="1 9">Cell membrane</location>
        <topology evidence="1 9">Multi-pass membrane protein</topology>
    </subcellularLocation>
</comment>
<feature type="signal peptide" evidence="10">
    <location>
        <begin position="1"/>
        <end position="18"/>
    </location>
</feature>
<dbReference type="SUPFAM" id="SSF100895">
    <property type="entry name" value="Kazal-type serine protease inhibitors"/>
    <property type="match status" value="1"/>
</dbReference>
<keyword evidence="3 9" id="KW-0813">Transport</keyword>
<dbReference type="InterPro" id="IPR004156">
    <property type="entry name" value="OATP"/>
</dbReference>
<keyword evidence="8" id="KW-1015">Disulfide bond</keyword>
<dbReference type="InterPro" id="IPR036058">
    <property type="entry name" value="Kazal_dom_sf"/>
</dbReference>
<dbReference type="Gene3D" id="1.20.1250.20">
    <property type="entry name" value="MFS general substrate transporter like domains"/>
    <property type="match status" value="1"/>
</dbReference>
<comment type="similarity">
    <text evidence="2 9">Belongs to the organo anion transporter (TC 2.A.60) family.</text>
</comment>
<evidence type="ECO:0000256" key="4">
    <source>
        <dbReference type="ARBA" id="ARBA00022475"/>
    </source>
</evidence>
<evidence type="ECO:0000313" key="12">
    <source>
        <dbReference type="EMBL" id="GAB1291404.1"/>
    </source>
</evidence>
<keyword evidence="13" id="KW-1185">Reference proteome</keyword>
<gene>
    <name evidence="12" type="ORF">APTSU1_000663400</name>
</gene>
<feature type="domain" description="Kazal-like" evidence="11">
    <location>
        <begin position="462"/>
        <end position="519"/>
    </location>
</feature>
<dbReference type="PROSITE" id="PS51465">
    <property type="entry name" value="KAZAL_2"/>
    <property type="match status" value="1"/>
</dbReference>
<feature type="transmembrane region" description="Helical" evidence="9">
    <location>
        <begin position="416"/>
        <end position="437"/>
    </location>
</feature>
<feature type="transmembrane region" description="Helical" evidence="9">
    <location>
        <begin position="579"/>
        <end position="602"/>
    </location>
</feature>
<dbReference type="PANTHER" id="PTHR11388:SF16">
    <property type="entry name" value="SOLUTE CARRIER ORGANIC ANION TRANSPORTER FAMILY MEMBER 1A2"/>
    <property type="match status" value="1"/>
</dbReference>
<comment type="caution">
    <text evidence="12">The sequence shown here is derived from an EMBL/GenBank/DDBJ whole genome shotgun (WGS) entry which is preliminary data.</text>
</comment>
<evidence type="ECO:0000256" key="1">
    <source>
        <dbReference type="ARBA" id="ARBA00004651"/>
    </source>
</evidence>
<keyword evidence="10" id="KW-0732">Signal</keyword>
<evidence type="ECO:0000259" key="11">
    <source>
        <dbReference type="PROSITE" id="PS51465"/>
    </source>
</evidence>
<dbReference type="InterPro" id="IPR036259">
    <property type="entry name" value="MFS_trans_sf"/>
</dbReference>
<keyword evidence="7 9" id="KW-0472">Membrane</keyword>
<evidence type="ECO:0000256" key="7">
    <source>
        <dbReference type="ARBA" id="ARBA00023136"/>
    </source>
</evidence>
<dbReference type="EMBL" id="BAAFST010000006">
    <property type="protein sequence ID" value="GAB1291404.1"/>
    <property type="molecule type" value="Genomic_DNA"/>
</dbReference>
<organism evidence="12 13">
    <name type="scientific">Apodemus speciosus</name>
    <name type="common">Large Japanese field mouse</name>
    <dbReference type="NCBI Taxonomy" id="105296"/>
    <lineage>
        <taxon>Eukaryota</taxon>
        <taxon>Metazoa</taxon>
        <taxon>Chordata</taxon>
        <taxon>Craniata</taxon>
        <taxon>Vertebrata</taxon>
        <taxon>Euteleostomi</taxon>
        <taxon>Mammalia</taxon>
        <taxon>Eutheria</taxon>
        <taxon>Euarchontoglires</taxon>
        <taxon>Glires</taxon>
        <taxon>Rodentia</taxon>
        <taxon>Myomorpha</taxon>
        <taxon>Muroidea</taxon>
        <taxon>Muridae</taxon>
        <taxon>Murinae</taxon>
        <taxon>Apodemus</taxon>
    </lineage>
</organism>
<dbReference type="Proteomes" id="UP001623349">
    <property type="component" value="Unassembled WGS sequence"/>
</dbReference>
<keyword evidence="4" id="KW-1003">Cell membrane</keyword>
<protein>
    <recommendedName>
        <fullName evidence="9">Solute carrier organic anion transporter family member</fullName>
    </recommendedName>
</protein>
<evidence type="ECO:0000256" key="5">
    <source>
        <dbReference type="ARBA" id="ARBA00022692"/>
    </source>
</evidence>
<dbReference type="NCBIfam" id="TIGR00805">
    <property type="entry name" value="oat"/>
    <property type="match status" value="1"/>
</dbReference>
<sequence>MGAFLMALTLAYVSKSLSGIYMNSMLTQIERQFGIPTSIVGLINGSFEIEKPFVDYIRELFWNKTAQTDYDWCRMCSYGPRMFLNITTSFPHGQGDNSLRLTYPHGTQACLHKFTDNLCWNVQAVIYEYETTILPTSNLSSNSLVCMENRTQTLKTTQDPTECVKEMKSLIWIYVLVGNIIRGIGETPIMPLGISYIEDFAKSENSPLYIGILETGMTIGPLIGLLLGSYCANIYVDIGSVNTDDLTITPTDTRWVGAWWIGFLVCAGVNILTSIPFFFFPKTLPKEGLQEIGDGMENAKKKKHREKAKEENRGITKGKRENLNSVWFRWVCDFFLFMKSLSCNPIYMLFILISVIQSNAFITTFTFMPKYLEQQYGKSTAEIVFLMGLYMLPPICLGYLIGGLMMKKFKITVKKAAYIAFWLSLLEYLMSFVSYIITCDNFPVAGLTTSYEGIQHSVYVENNILANCNTKCSCLTKTWDPVCGDNGLAYMSACLAGCENSIGTGTNMVHVFQNCSCITSSGNSSAVLGLCNKGPDCAKNLQYFLIISIIGCFIFSLGAIPGFMVLLRCMKSKEKSLGVGLHAFSIRILAGIPAPIYFGALIDRTCLHWGTLKCGEPGACRMYDINRFRHIYLGLPAALRGSSYLPAVFILILMRKFQFPEDKESTETDLAEMKLTEKEIKCTNTHRSPKFESDGEPEN</sequence>
<reference evidence="12 13" key="1">
    <citation type="submission" date="2024-08" db="EMBL/GenBank/DDBJ databases">
        <title>The draft genome of Apodemus speciosus.</title>
        <authorList>
            <person name="Nabeshima K."/>
            <person name="Suzuki S."/>
            <person name="Onuma M."/>
        </authorList>
    </citation>
    <scope>NUCLEOTIDE SEQUENCE [LARGE SCALE GENOMIC DNA]</scope>
    <source>
        <strain evidence="12">IB14-021</strain>
    </source>
</reference>